<dbReference type="OrthoDB" id="6502744at2"/>
<feature type="region of interest" description="Disordered" evidence="5">
    <location>
        <begin position="340"/>
        <end position="360"/>
    </location>
</feature>
<dbReference type="InterPro" id="IPR000843">
    <property type="entry name" value="HTH_LacI"/>
</dbReference>
<gene>
    <name evidence="7" type="ORF">D6C13_05015</name>
</gene>
<dbReference type="CDD" id="cd06267">
    <property type="entry name" value="PBP1_LacI_sugar_binding-like"/>
    <property type="match status" value="1"/>
</dbReference>
<feature type="domain" description="Transcriptional regulator LacI/GalR-like sensor" evidence="6">
    <location>
        <begin position="173"/>
        <end position="338"/>
    </location>
</feature>
<keyword evidence="8" id="KW-1185">Reference proteome</keyword>
<dbReference type="InterPro" id="IPR046335">
    <property type="entry name" value="LacI/GalR-like_sensor"/>
</dbReference>
<dbReference type="GO" id="GO:0003700">
    <property type="term" value="F:DNA-binding transcription factor activity"/>
    <property type="evidence" value="ECO:0007669"/>
    <property type="project" value="TreeGrafter"/>
</dbReference>
<name>A0A419NCV7_9GAMM</name>
<dbReference type="SUPFAM" id="SSF53822">
    <property type="entry name" value="Periplasmic binding protein-like I"/>
    <property type="match status" value="1"/>
</dbReference>
<dbReference type="PANTHER" id="PTHR30146:SF151">
    <property type="entry name" value="HTH-TYPE TRANSCRIPTIONAL REPRESSOR CYTR"/>
    <property type="match status" value="1"/>
</dbReference>
<dbReference type="AlphaFoldDB" id="A0A419NCV7"/>
<evidence type="ECO:0000313" key="8">
    <source>
        <dbReference type="Proteomes" id="UP000284908"/>
    </source>
</evidence>
<dbReference type="EMBL" id="RAHH01000005">
    <property type="protein sequence ID" value="RJT46174.1"/>
    <property type="molecule type" value="Genomic_DNA"/>
</dbReference>
<evidence type="ECO:0000256" key="4">
    <source>
        <dbReference type="ARBA" id="ARBA00023163"/>
    </source>
</evidence>
<dbReference type="CDD" id="cd01392">
    <property type="entry name" value="HTH_LacI"/>
    <property type="match status" value="1"/>
</dbReference>
<dbReference type="SUPFAM" id="SSF47413">
    <property type="entry name" value="lambda repressor-like DNA-binding domains"/>
    <property type="match status" value="1"/>
</dbReference>
<dbReference type="Gene3D" id="3.40.50.2300">
    <property type="match status" value="2"/>
</dbReference>
<keyword evidence="3" id="KW-0238">DNA-binding</keyword>
<protein>
    <submittedName>
        <fullName evidence="7">LacI family transcriptional regulator</fullName>
    </submittedName>
</protein>
<evidence type="ECO:0000256" key="1">
    <source>
        <dbReference type="ARBA" id="ARBA00022491"/>
    </source>
</evidence>
<keyword evidence="2" id="KW-0805">Transcription regulation</keyword>
<comment type="caution">
    <text evidence="7">The sequence shown here is derived from an EMBL/GenBank/DDBJ whole genome shotgun (WGS) entry which is preliminary data.</text>
</comment>
<dbReference type="InterPro" id="IPR010982">
    <property type="entry name" value="Lambda_DNA-bd_dom_sf"/>
</dbReference>
<keyword evidence="1" id="KW-0678">Repressor</keyword>
<organism evidence="7 8">
    <name type="scientific">Rahnella woolbedingensis</name>
    <dbReference type="NCBI Taxonomy" id="1510574"/>
    <lineage>
        <taxon>Bacteria</taxon>
        <taxon>Pseudomonadati</taxon>
        <taxon>Pseudomonadota</taxon>
        <taxon>Gammaproteobacteria</taxon>
        <taxon>Enterobacterales</taxon>
        <taxon>Yersiniaceae</taxon>
        <taxon>Rahnella</taxon>
    </lineage>
</organism>
<evidence type="ECO:0000259" key="6">
    <source>
        <dbReference type="Pfam" id="PF13377"/>
    </source>
</evidence>
<reference evidence="7 8" key="1">
    <citation type="submission" date="2018-09" db="EMBL/GenBank/DDBJ databases">
        <authorList>
            <person name="Le Fleche-Mateos A."/>
        </authorList>
    </citation>
    <scope>NUCLEOTIDE SEQUENCE [LARGE SCALE GENOMIC DNA]</scope>
    <source>
        <strain evidence="7 8">DSM 27399</strain>
    </source>
</reference>
<evidence type="ECO:0000256" key="2">
    <source>
        <dbReference type="ARBA" id="ARBA00023015"/>
    </source>
</evidence>
<dbReference type="Pfam" id="PF13377">
    <property type="entry name" value="Peripla_BP_3"/>
    <property type="match status" value="1"/>
</dbReference>
<dbReference type="RefSeq" id="WP_120131859.1">
    <property type="nucleotide sequence ID" value="NZ_RAHH01000005.1"/>
</dbReference>
<dbReference type="Proteomes" id="UP000284908">
    <property type="component" value="Unassembled WGS sequence"/>
</dbReference>
<dbReference type="Gene3D" id="1.10.260.40">
    <property type="entry name" value="lambda repressor-like DNA-binding domains"/>
    <property type="match status" value="1"/>
</dbReference>
<sequence>MKGKLNIQQIADQTGLSISTVSRVLAGKNNTSSKARDCVLECAKAQGVFSGLSTGRLMLNNIMIFAPARAFDVRSDIFYYKAIQGILAATANHEVRVRYCAMEEENADAALFIAKMTDPITEAGLLVGIDDPHIHQLASEMGKPCVLVNCYDRFMHHDSVSPDHQTMGDFACDYLFSQGHKHIVTVQCLRRHTMELRLTGIKQAFARHHQTFCDKQHLINTSGFGAQESEQALLEYLDSLSPEQPVPTAILAGGDFMASGIVSALSKRGLSVPGDISIISTDGFNLAEIHDVPLTSVHVPRDELGAEAIALLQRRMLRPDAPHTTQLLQGKLVVRDSVRKASGRAVTSHPHKLYDLQPDR</sequence>
<keyword evidence="4" id="KW-0804">Transcription</keyword>
<proteinExistence type="predicted"/>
<evidence type="ECO:0000256" key="5">
    <source>
        <dbReference type="SAM" id="MobiDB-lite"/>
    </source>
</evidence>
<dbReference type="InterPro" id="IPR028082">
    <property type="entry name" value="Peripla_BP_I"/>
</dbReference>
<dbReference type="GO" id="GO:0000976">
    <property type="term" value="F:transcription cis-regulatory region binding"/>
    <property type="evidence" value="ECO:0007669"/>
    <property type="project" value="TreeGrafter"/>
</dbReference>
<evidence type="ECO:0000256" key="3">
    <source>
        <dbReference type="ARBA" id="ARBA00023125"/>
    </source>
</evidence>
<dbReference type="PANTHER" id="PTHR30146">
    <property type="entry name" value="LACI-RELATED TRANSCRIPTIONAL REPRESSOR"/>
    <property type="match status" value="1"/>
</dbReference>
<accession>A0A419NCV7</accession>
<evidence type="ECO:0000313" key="7">
    <source>
        <dbReference type="EMBL" id="RJT46174.1"/>
    </source>
</evidence>